<comment type="subcellular location">
    <subcellularLocation>
        <location evidence="1">Nucleus</location>
    </subcellularLocation>
</comment>
<organism evidence="5 6">
    <name type="scientific">Cryomyces antarcticus</name>
    <dbReference type="NCBI Taxonomy" id="329879"/>
    <lineage>
        <taxon>Eukaryota</taxon>
        <taxon>Fungi</taxon>
        <taxon>Dikarya</taxon>
        <taxon>Ascomycota</taxon>
        <taxon>Pezizomycotina</taxon>
        <taxon>Dothideomycetes</taxon>
        <taxon>Dothideomycetes incertae sedis</taxon>
        <taxon>Cryomyces</taxon>
    </lineage>
</organism>
<keyword evidence="2" id="KW-0819">tRNA processing</keyword>
<protein>
    <submittedName>
        <fullName evidence="5">Uncharacterized protein</fullName>
    </submittedName>
</protein>
<evidence type="ECO:0000313" key="6">
    <source>
        <dbReference type="Proteomes" id="UP001357485"/>
    </source>
</evidence>
<dbReference type="PANTHER" id="PTHR28256:SF1">
    <property type="entry name" value="RIBONUCLEASES P_MRP PROTEIN SUBUNIT POP7"/>
    <property type="match status" value="1"/>
</dbReference>
<dbReference type="Gene3D" id="3.30.110.20">
    <property type="entry name" value="Alba-like domain"/>
    <property type="match status" value="1"/>
</dbReference>
<sequence>MAAVDEKDPEEVVLKATGKAIEKALNLGLFFQGQEDCKVRIRTGSVAAIDDIVPIGTHEQTGKKRRLEEHQRSPAGDTDTTH</sequence>
<evidence type="ECO:0000256" key="4">
    <source>
        <dbReference type="SAM" id="MobiDB-lite"/>
    </source>
</evidence>
<evidence type="ECO:0000256" key="3">
    <source>
        <dbReference type="ARBA" id="ARBA00023242"/>
    </source>
</evidence>
<dbReference type="EMBL" id="JAVRRA010027021">
    <property type="protein sequence ID" value="KAK5070702.1"/>
    <property type="molecule type" value="Genomic_DNA"/>
</dbReference>
<evidence type="ECO:0000256" key="2">
    <source>
        <dbReference type="ARBA" id="ARBA00022694"/>
    </source>
</evidence>
<dbReference type="InterPro" id="IPR020241">
    <property type="entry name" value="RNase_P/MRP_Pop7_fungi"/>
</dbReference>
<dbReference type="InterPro" id="IPR014612">
    <property type="entry name" value="Pop7/Rpp20"/>
</dbReference>
<keyword evidence="6" id="KW-1185">Reference proteome</keyword>
<feature type="region of interest" description="Disordered" evidence="4">
    <location>
        <begin position="55"/>
        <end position="82"/>
    </location>
</feature>
<proteinExistence type="predicted"/>
<accession>A0ABR0JTC4</accession>
<keyword evidence="3" id="KW-0539">Nucleus</keyword>
<gene>
    <name evidence="5" type="ORF">LTR16_009311</name>
</gene>
<dbReference type="InterPro" id="IPR036882">
    <property type="entry name" value="Alba-like_dom_sf"/>
</dbReference>
<feature type="compositionally biased region" description="Basic and acidic residues" evidence="4">
    <location>
        <begin position="60"/>
        <end position="72"/>
    </location>
</feature>
<comment type="caution">
    <text evidence="5">The sequence shown here is derived from an EMBL/GenBank/DDBJ whole genome shotgun (WGS) entry which is preliminary data.</text>
</comment>
<dbReference type="Pfam" id="PF12328">
    <property type="entry name" value="Rpp20"/>
    <property type="match status" value="1"/>
</dbReference>
<evidence type="ECO:0000256" key="1">
    <source>
        <dbReference type="ARBA" id="ARBA00004123"/>
    </source>
</evidence>
<evidence type="ECO:0000313" key="5">
    <source>
        <dbReference type="EMBL" id="KAK5070702.1"/>
    </source>
</evidence>
<name>A0ABR0JTC4_9PEZI</name>
<dbReference type="Proteomes" id="UP001357485">
    <property type="component" value="Unassembled WGS sequence"/>
</dbReference>
<dbReference type="PANTHER" id="PTHR28256">
    <property type="entry name" value="RIBONUCLEASES P/MRP PROTEIN SUBUNIT POP7"/>
    <property type="match status" value="1"/>
</dbReference>
<reference evidence="5 6" key="1">
    <citation type="submission" date="2023-08" db="EMBL/GenBank/DDBJ databases">
        <title>Black Yeasts Isolated from many extreme environments.</title>
        <authorList>
            <person name="Coleine C."/>
            <person name="Stajich J.E."/>
            <person name="Selbmann L."/>
        </authorList>
    </citation>
    <scope>NUCLEOTIDE SEQUENCE [LARGE SCALE GENOMIC DNA]</scope>
    <source>
        <strain evidence="5 6">CCFEE 536</strain>
    </source>
</reference>